<dbReference type="PANTHER" id="PTHR12629">
    <property type="entry name" value="DIPHOSPHOINOSITOL POLYPHOSPHATE PHOSPHOHYDROLASE"/>
    <property type="match status" value="1"/>
</dbReference>
<dbReference type="InterPro" id="IPR047198">
    <property type="entry name" value="DDP-like_NUDIX"/>
</dbReference>
<keyword evidence="2" id="KW-0479">Metal-binding</keyword>
<dbReference type="GO" id="GO:1901907">
    <property type="term" value="P:diadenosine pentaphosphate catabolic process"/>
    <property type="evidence" value="ECO:0007669"/>
    <property type="project" value="TreeGrafter"/>
</dbReference>
<dbReference type="CDD" id="cd04666">
    <property type="entry name" value="NUDIX_DIPP2_like_Nudt4"/>
    <property type="match status" value="1"/>
</dbReference>
<keyword evidence="7" id="KW-1185">Reference proteome</keyword>
<dbReference type="Proteomes" id="UP000036938">
    <property type="component" value="Unassembled WGS sequence"/>
</dbReference>
<proteinExistence type="predicted"/>
<dbReference type="GO" id="GO:1901909">
    <property type="term" value="P:diadenosine hexaphosphate catabolic process"/>
    <property type="evidence" value="ECO:0007669"/>
    <property type="project" value="TreeGrafter"/>
</dbReference>
<gene>
    <name evidence="6" type="ORF">ATO11_05500</name>
</gene>
<dbReference type="STRING" id="1317121.ATO11_05500"/>
<dbReference type="GO" id="GO:0046872">
    <property type="term" value="F:metal ion binding"/>
    <property type="evidence" value="ECO:0007669"/>
    <property type="project" value="UniProtKB-KW"/>
</dbReference>
<dbReference type="GO" id="GO:1901911">
    <property type="term" value="P:adenosine 5'-(hexahydrogen pentaphosphate) catabolic process"/>
    <property type="evidence" value="ECO:0007669"/>
    <property type="project" value="TreeGrafter"/>
</dbReference>
<dbReference type="GO" id="GO:0008486">
    <property type="term" value="F:diphosphoinositol-polyphosphate diphosphatase activity"/>
    <property type="evidence" value="ECO:0007669"/>
    <property type="project" value="TreeGrafter"/>
</dbReference>
<feature type="domain" description="Nudix hydrolase" evidence="5">
    <location>
        <begin position="17"/>
        <end position="147"/>
    </location>
</feature>
<dbReference type="OrthoDB" id="7066910at2"/>
<dbReference type="AlphaFoldDB" id="A0A0L1JSW1"/>
<protein>
    <submittedName>
        <fullName evidence="6">NUDIX hydrolase</fullName>
    </submittedName>
</protein>
<dbReference type="InterPro" id="IPR015797">
    <property type="entry name" value="NUDIX_hydrolase-like_dom_sf"/>
</dbReference>
<evidence type="ECO:0000256" key="3">
    <source>
        <dbReference type="ARBA" id="ARBA00022801"/>
    </source>
</evidence>
<comment type="cofactor">
    <cofactor evidence="1">
        <name>Mg(2+)</name>
        <dbReference type="ChEBI" id="CHEBI:18420"/>
    </cofactor>
</comment>
<dbReference type="PROSITE" id="PS51462">
    <property type="entry name" value="NUDIX"/>
    <property type="match status" value="1"/>
</dbReference>
<evidence type="ECO:0000256" key="1">
    <source>
        <dbReference type="ARBA" id="ARBA00001946"/>
    </source>
</evidence>
<dbReference type="InterPro" id="IPR000086">
    <property type="entry name" value="NUDIX_hydrolase_dom"/>
</dbReference>
<keyword evidence="4" id="KW-0460">Magnesium</keyword>
<dbReference type="RefSeq" id="WP_050529828.1">
    <property type="nucleotide sequence ID" value="NZ_AQQZ01000002.1"/>
</dbReference>
<organism evidence="6 7">
    <name type="scientific">Pseudaestuariivita atlantica</name>
    <dbReference type="NCBI Taxonomy" id="1317121"/>
    <lineage>
        <taxon>Bacteria</taxon>
        <taxon>Pseudomonadati</taxon>
        <taxon>Pseudomonadota</taxon>
        <taxon>Alphaproteobacteria</taxon>
        <taxon>Rhodobacterales</taxon>
        <taxon>Paracoccaceae</taxon>
        <taxon>Pseudaestuariivita</taxon>
    </lineage>
</organism>
<evidence type="ECO:0000256" key="4">
    <source>
        <dbReference type="ARBA" id="ARBA00022842"/>
    </source>
</evidence>
<evidence type="ECO:0000313" key="6">
    <source>
        <dbReference type="EMBL" id="KNG94840.1"/>
    </source>
</evidence>
<accession>A0A0L1JSW1</accession>
<dbReference type="GO" id="GO:0071543">
    <property type="term" value="P:diphosphoinositol polyphosphate metabolic process"/>
    <property type="evidence" value="ECO:0007669"/>
    <property type="project" value="TreeGrafter"/>
</dbReference>
<dbReference type="GO" id="GO:0034432">
    <property type="term" value="F:bis(5'-adenosyl)-pentaphosphatase activity"/>
    <property type="evidence" value="ECO:0007669"/>
    <property type="project" value="TreeGrafter"/>
</dbReference>
<dbReference type="GO" id="GO:0034431">
    <property type="term" value="F:bis(5'-adenosyl)-hexaphosphatase activity"/>
    <property type="evidence" value="ECO:0007669"/>
    <property type="project" value="TreeGrafter"/>
</dbReference>
<reference evidence="6 7" key="1">
    <citation type="journal article" date="2015" name="Int. J. Syst. Evol. Microbiol.">
        <title>Aestuariivita atlantica sp. nov., isolated from deep sea sediment of the Atlantic Ocean.</title>
        <authorList>
            <person name="Li G."/>
            <person name="Lai Q."/>
            <person name="Du Y."/>
            <person name="Liu X."/>
            <person name="Sun F."/>
            <person name="Shao Z."/>
        </authorList>
    </citation>
    <scope>NUCLEOTIDE SEQUENCE [LARGE SCALE GENOMIC DNA]</scope>
    <source>
        <strain evidence="6 7">22II-S11-z3</strain>
    </source>
</reference>
<dbReference type="SUPFAM" id="SSF55811">
    <property type="entry name" value="Nudix"/>
    <property type="match status" value="1"/>
</dbReference>
<dbReference type="PANTHER" id="PTHR12629:SF0">
    <property type="entry name" value="DIPHOSPHOINOSITOL-POLYPHOSPHATE DIPHOSPHATASE"/>
    <property type="match status" value="1"/>
</dbReference>
<dbReference type="EMBL" id="AQQZ01000002">
    <property type="protein sequence ID" value="KNG94840.1"/>
    <property type="molecule type" value="Genomic_DNA"/>
</dbReference>
<dbReference type="Pfam" id="PF00293">
    <property type="entry name" value="NUDIX"/>
    <property type="match status" value="1"/>
</dbReference>
<dbReference type="GO" id="GO:0000298">
    <property type="term" value="F:endopolyphosphatase activity"/>
    <property type="evidence" value="ECO:0007669"/>
    <property type="project" value="TreeGrafter"/>
</dbReference>
<dbReference type="GO" id="GO:0005737">
    <property type="term" value="C:cytoplasm"/>
    <property type="evidence" value="ECO:0007669"/>
    <property type="project" value="TreeGrafter"/>
</dbReference>
<evidence type="ECO:0000259" key="5">
    <source>
        <dbReference type="PROSITE" id="PS51462"/>
    </source>
</evidence>
<dbReference type="Gene3D" id="3.90.79.10">
    <property type="entry name" value="Nucleoside Triphosphate Pyrophosphohydrolase"/>
    <property type="match status" value="1"/>
</dbReference>
<comment type="caution">
    <text evidence="6">The sequence shown here is derived from an EMBL/GenBank/DDBJ whole genome shotgun (WGS) entry which is preliminary data.</text>
</comment>
<keyword evidence="3 6" id="KW-0378">Hydrolase</keyword>
<sequence length="152" mass="17172">MKQLPLTLRAAHKSDIRTQICALCYRVEQGKTRVLLVTSRQTRRWILPKGWPIDGLTPAQTAATEAWEEAGVRGKAMDQRIGLISYLKDSDSPNELPCIGLVYPVKVKKIASIFPERKERQRKWLSPKKAAARVNAPDLAALLRSFDPARLR</sequence>
<evidence type="ECO:0000256" key="2">
    <source>
        <dbReference type="ARBA" id="ARBA00022723"/>
    </source>
</evidence>
<name>A0A0L1JSW1_9RHOB</name>
<evidence type="ECO:0000313" key="7">
    <source>
        <dbReference type="Proteomes" id="UP000036938"/>
    </source>
</evidence>